<evidence type="ECO:0000313" key="4">
    <source>
        <dbReference type="Proteomes" id="UP001159428"/>
    </source>
</evidence>
<comment type="caution">
    <text evidence="3">The sequence shown here is derived from an EMBL/GenBank/DDBJ whole genome shotgun (WGS) entry which is preliminary data.</text>
</comment>
<sequence>MASPRKFHLFNCDRVYKLDSIEHLLLTTTRNLGIEISVKQHYFAVSEITEFSDQTITTLEMDAAILVVNANESRLSINENTEGGYTKVYRALLQATGKAKPEVEHDKSLILRIIFSKSLLQVILAYFSGTIAFFTFVMWHIDLSMNINRLKYSPTNDTNKSFAVSDIMKVVQQMQNHLTLRSELSLRDQTAPPVRDTALAHQLKLQHSATLPEERSTQEIEDRWDQPSSLKKDYTVTRQRSVDFLASQQPKLNVLLDPLAETAVSASDYGCSPLGNRSEQSRVQSDTTTKETHLVVLGCDVSPATIQAVKSVLDNLYRRIRLPECPQVERYSLADIKSYLTRCTPRFCILVVDTDASNKYQQPELEEILRTAADVVVEKVIFTICNRCPAPTGEEDKFFKNVERMLKAKRKGLVVWLEDGKLNVEPDVLIQLMLGAPIAAKNRQGQLSHSEESLRPTNAAGGVFITRFADVLVLKTRIRQGRISYATEDVLFCYPDWVIPEHIEESLRYKSSTTANGVLSIYSNTDGKLR</sequence>
<organism evidence="3 4">
    <name type="scientific">Pocillopora meandrina</name>
    <dbReference type="NCBI Taxonomy" id="46732"/>
    <lineage>
        <taxon>Eukaryota</taxon>
        <taxon>Metazoa</taxon>
        <taxon>Cnidaria</taxon>
        <taxon>Anthozoa</taxon>
        <taxon>Hexacorallia</taxon>
        <taxon>Scleractinia</taxon>
        <taxon>Astrocoeniina</taxon>
        <taxon>Pocilloporidae</taxon>
        <taxon>Pocillopora</taxon>
    </lineage>
</organism>
<accession>A0AAU9WMW5</accession>
<feature type="region of interest" description="Disordered" evidence="1">
    <location>
        <begin position="207"/>
        <end position="226"/>
    </location>
</feature>
<feature type="non-terminal residue" evidence="3">
    <location>
        <position position="530"/>
    </location>
</feature>
<evidence type="ECO:0000256" key="2">
    <source>
        <dbReference type="SAM" id="Phobius"/>
    </source>
</evidence>
<dbReference type="Proteomes" id="UP001159428">
    <property type="component" value="Unassembled WGS sequence"/>
</dbReference>
<keyword evidence="4" id="KW-1185">Reference proteome</keyword>
<protein>
    <submittedName>
        <fullName evidence="3">Uncharacterized protein</fullName>
    </submittedName>
</protein>
<keyword evidence="2" id="KW-1133">Transmembrane helix</keyword>
<keyword evidence="2" id="KW-0472">Membrane</keyword>
<dbReference type="AlphaFoldDB" id="A0AAU9WMW5"/>
<gene>
    <name evidence="3" type="ORF">PMEA_00008238</name>
</gene>
<reference evidence="3 4" key="1">
    <citation type="submission" date="2022-05" db="EMBL/GenBank/DDBJ databases">
        <authorList>
            <consortium name="Genoscope - CEA"/>
            <person name="William W."/>
        </authorList>
    </citation>
    <scope>NUCLEOTIDE SEQUENCE [LARGE SCALE GENOMIC DNA]</scope>
</reference>
<feature type="transmembrane region" description="Helical" evidence="2">
    <location>
        <begin position="119"/>
        <end position="141"/>
    </location>
</feature>
<proteinExistence type="predicted"/>
<keyword evidence="2" id="KW-0812">Transmembrane</keyword>
<name>A0AAU9WMW5_9CNID</name>
<evidence type="ECO:0000313" key="3">
    <source>
        <dbReference type="EMBL" id="CAH3119314.1"/>
    </source>
</evidence>
<dbReference type="EMBL" id="CALNXJ010000017">
    <property type="protein sequence ID" value="CAH3119314.1"/>
    <property type="molecule type" value="Genomic_DNA"/>
</dbReference>
<feature type="compositionally biased region" description="Basic and acidic residues" evidence="1">
    <location>
        <begin position="212"/>
        <end position="226"/>
    </location>
</feature>
<evidence type="ECO:0000256" key="1">
    <source>
        <dbReference type="SAM" id="MobiDB-lite"/>
    </source>
</evidence>